<dbReference type="AlphaFoldDB" id="A0A6B1F882"/>
<accession>A0A6B1F882</accession>
<dbReference type="EMBL" id="VYDO01000205">
    <property type="protein sequence ID" value="MYG38578.1"/>
    <property type="molecule type" value="Genomic_DNA"/>
</dbReference>
<comment type="caution">
    <text evidence="3">The sequence shown here is derived from an EMBL/GenBank/DDBJ whole genome shotgun (WGS) entry which is preliminary data.</text>
</comment>
<keyword evidence="1" id="KW-0175">Coiled coil</keyword>
<sequence length="159" mass="18677">MVNAEPNAAEVLPSDKRKWRPTSDFPADPPDLSREMLETHYRAMRASHIFLARARGQRKRHSEQWNRQRSELFNILHSYQEKIALLGGEKVEAMQLAKDFQRELEAFERKDQALSQLLNEFESSSEKTGFWDILKITQLLQRMRQLLRGSEPRPGQDNE</sequence>
<gene>
    <name evidence="3" type="ORF">F4162_06300</name>
</gene>
<name>A0A6B1F882_9SYNE</name>
<protein>
    <submittedName>
        <fullName evidence="3">Uncharacterized protein</fullName>
    </submittedName>
</protein>
<evidence type="ECO:0000256" key="1">
    <source>
        <dbReference type="SAM" id="Coils"/>
    </source>
</evidence>
<evidence type="ECO:0000313" key="3">
    <source>
        <dbReference type="EMBL" id="MYG38578.1"/>
    </source>
</evidence>
<proteinExistence type="predicted"/>
<organism evidence="3">
    <name type="scientific">Synechococcus sp. SB0676_bin_10</name>
    <dbReference type="NCBI Taxonomy" id="2604869"/>
    <lineage>
        <taxon>Bacteria</taxon>
        <taxon>Bacillati</taxon>
        <taxon>Cyanobacteriota</taxon>
        <taxon>Cyanophyceae</taxon>
        <taxon>Synechococcales</taxon>
        <taxon>Synechococcaceae</taxon>
        <taxon>Synechococcus</taxon>
    </lineage>
</organism>
<feature type="region of interest" description="Disordered" evidence="2">
    <location>
        <begin position="1"/>
        <end position="31"/>
    </location>
</feature>
<evidence type="ECO:0000256" key="2">
    <source>
        <dbReference type="SAM" id="MobiDB-lite"/>
    </source>
</evidence>
<feature type="coiled-coil region" evidence="1">
    <location>
        <begin position="90"/>
        <end position="117"/>
    </location>
</feature>
<reference evidence="3" key="1">
    <citation type="submission" date="2019-09" db="EMBL/GenBank/DDBJ databases">
        <title>Characterisation of the sponge microbiome using genome-centric metagenomics.</title>
        <authorList>
            <person name="Engelberts J.P."/>
            <person name="Robbins S.J."/>
            <person name="De Goeij J.M."/>
            <person name="Aranda M."/>
            <person name="Bell S.C."/>
            <person name="Webster N.S."/>
        </authorList>
    </citation>
    <scope>NUCLEOTIDE SEQUENCE</scope>
    <source>
        <strain evidence="3">SB0676_bin_10</strain>
    </source>
</reference>